<sequence length="251" mass="29418">MNLEELRRKWESEEAHAFKGWDFSYIKDRWNSEDLPWDYSMIVLSFLKNKDKLLDMGTGGGEFVLTLKHPYALTYVTEAYPPNVKLCKEKLEPLGITVKQVYEDYKLPLKDKSFDIVINRHESFDYCEVNRILKKGGYFITQQVGGKNNYDLSCSLIDNFKPQFPNHTLENNVDNLVKHGFKILKSDEAFTPIYFYDVGALVYFAKIIQWEFPGFSVDTCFDNLRRLQKIIDVKKVIQGTEHRFLIVAQKI</sequence>
<dbReference type="PANTHER" id="PTHR43460">
    <property type="entry name" value="METHYLTRANSFERASE"/>
    <property type="match status" value="1"/>
</dbReference>
<evidence type="ECO:0000259" key="1">
    <source>
        <dbReference type="Pfam" id="PF08241"/>
    </source>
</evidence>
<dbReference type="AlphaFoldDB" id="A0A8J8MBP4"/>
<dbReference type="Proteomes" id="UP000677305">
    <property type="component" value="Chromosome"/>
</dbReference>
<dbReference type="SUPFAM" id="SSF53335">
    <property type="entry name" value="S-adenosyl-L-methionine-dependent methyltransferases"/>
    <property type="match status" value="1"/>
</dbReference>
<keyword evidence="2" id="KW-0808">Transferase</keyword>
<dbReference type="PANTHER" id="PTHR43460:SF1">
    <property type="entry name" value="METHYLTRANSFERASE TYPE 11 DOMAIN-CONTAINING PROTEIN"/>
    <property type="match status" value="1"/>
</dbReference>
<protein>
    <submittedName>
        <fullName evidence="2">Class I SAM-dependent methyltransferase</fullName>
    </submittedName>
</protein>
<dbReference type="InterPro" id="IPR052939">
    <property type="entry name" value="23S_rRNA_MeTrnsfrase_RlmA"/>
</dbReference>
<organism evidence="2 3">
    <name type="scientific">Vallitalea guaymasensis</name>
    <dbReference type="NCBI Taxonomy" id="1185412"/>
    <lineage>
        <taxon>Bacteria</taxon>
        <taxon>Bacillati</taxon>
        <taxon>Bacillota</taxon>
        <taxon>Clostridia</taxon>
        <taxon>Lachnospirales</taxon>
        <taxon>Vallitaleaceae</taxon>
        <taxon>Vallitalea</taxon>
    </lineage>
</organism>
<accession>A0A8J8MBP4</accession>
<dbReference type="GO" id="GO:0032259">
    <property type="term" value="P:methylation"/>
    <property type="evidence" value="ECO:0007669"/>
    <property type="project" value="UniProtKB-KW"/>
</dbReference>
<dbReference type="KEGG" id="vgu:HYG85_12880"/>
<keyword evidence="3" id="KW-1185">Reference proteome</keyword>
<dbReference type="GO" id="GO:0008757">
    <property type="term" value="F:S-adenosylmethionine-dependent methyltransferase activity"/>
    <property type="evidence" value="ECO:0007669"/>
    <property type="project" value="InterPro"/>
</dbReference>
<dbReference type="RefSeq" id="WP_212690008.1">
    <property type="nucleotide sequence ID" value="NZ_CP058561.1"/>
</dbReference>
<feature type="domain" description="Methyltransferase type 11" evidence="1">
    <location>
        <begin position="54"/>
        <end position="140"/>
    </location>
</feature>
<evidence type="ECO:0000313" key="2">
    <source>
        <dbReference type="EMBL" id="QUH29750.1"/>
    </source>
</evidence>
<dbReference type="InterPro" id="IPR013216">
    <property type="entry name" value="Methyltransf_11"/>
</dbReference>
<gene>
    <name evidence="2" type="ORF">HYG85_12880</name>
</gene>
<dbReference type="EMBL" id="CP058561">
    <property type="protein sequence ID" value="QUH29750.1"/>
    <property type="molecule type" value="Genomic_DNA"/>
</dbReference>
<dbReference type="Pfam" id="PF08241">
    <property type="entry name" value="Methyltransf_11"/>
    <property type="match status" value="1"/>
</dbReference>
<dbReference type="Gene3D" id="3.40.50.150">
    <property type="entry name" value="Vaccinia Virus protein VP39"/>
    <property type="match status" value="1"/>
</dbReference>
<keyword evidence="2" id="KW-0489">Methyltransferase</keyword>
<proteinExistence type="predicted"/>
<evidence type="ECO:0000313" key="3">
    <source>
        <dbReference type="Proteomes" id="UP000677305"/>
    </source>
</evidence>
<name>A0A8J8MBP4_9FIRM</name>
<dbReference type="InterPro" id="IPR029063">
    <property type="entry name" value="SAM-dependent_MTases_sf"/>
</dbReference>
<reference evidence="2 3" key="1">
    <citation type="submission" date="2020-07" db="EMBL/GenBank/DDBJ databases">
        <title>Vallitalea guaymasensis genome.</title>
        <authorList>
            <person name="Postec A."/>
        </authorList>
    </citation>
    <scope>NUCLEOTIDE SEQUENCE [LARGE SCALE GENOMIC DNA]</scope>
    <source>
        <strain evidence="2 3">Ra1766G1</strain>
    </source>
</reference>